<dbReference type="GO" id="GO:0051301">
    <property type="term" value="P:cell division"/>
    <property type="evidence" value="ECO:0007669"/>
    <property type="project" value="UniProtKB-KW"/>
</dbReference>
<dbReference type="HOGENOM" id="CLU_1170205_0_0_4"/>
<keyword evidence="13" id="KW-0175">Coiled coil</keyword>
<evidence type="ECO:0000313" key="18">
    <source>
        <dbReference type="Proteomes" id="UP000002186"/>
    </source>
</evidence>
<keyword evidence="2" id="KW-1003">Cell membrane</keyword>
<reference evidence="17 19" key="3">
    <citation type="submission" date="2018-09" db="EMBL/GenBank/DDBJ databases">
        <title>Metagenome Assembled Genomes from an Advanced Water Purification Facility.</title>
        <authorList>
            <person name="Stamps B.W."/>
            <person name="Spear J.R."/>
        </authorList>
    </citation>
    <scope>NUCLEOTIDE SEQUENCE [LARGE SCALE GENOMIC DNA]</scope>
    <source>
        <strain evidence="17">Bin_27_1</strain>
    </source>
</reference>
<organism evidence="16 18">
    <name type="scientific">Thauera aminoaromatica</name>
    <dbReference type="NCBI Taxonomy" id="164330"/>
    <lineage>
        <taxon>Bacteria</taxon>
        <taxon>Pseudomonadati</taxon>
        <taxon>Pseudomonadota</taxon>
        <taxon>Betaproteobacteria</taxon>
        <taxon>Rhodocyclales</taxon>
        <taxon>Zoogloeaceae</taxon>
        <taxon>Thauera</taxon>
    </lineage>
</organism>
<keyword evidence="3" id="KW-0997">Cell inner membrane</keyword>
<evidence type="ECO:0000256" key="2">
    <source>
        <dbReference type="ARBA" id="ARBA00022475"/>
    </source>
</evidence>
<sequence>MDMTPQTAWLLAISAVVIVGVIAFFVGRSSAGTKGRIDELEAELARKAEEAERYRKEVDAHFDKTATLFVSMAGSYKELFEHLSAGYDKLSGASARERFQERVDALLPRRVVEPAAAGALLAGGAAGAVAGADAAEPTGSSADAVVGPAPVSVVDAAPVPEAEDLAESVPPSVGATSGVSADEAEKAAAESVAAPAGAEEPGSAGADADAAERVRRAEGAAAETVGESGAESRGETR</sequence>
<dbReference type="GO" id="GO:0008360">
    <property type="term" value="P:regulation of cell shape"/>
    <property type="evidence" value="ECO:0007669"/>
    <property type="project" value="UniProtKB-KW"/>
</dbReference>
<feature type="transmembrane region" description="Helical" evidence="15">
    <location>
        <begin position="6"/>
        <end position="26"/>
    </location>
</feature>
<comment type="subcellular location">
    <subcellularLocation>
        <location evidence="1">Cell inner membrane</location>
        <topology evidence="1">Single-pass membrane protein</topology>
    </subcellularLocation>
</comment>
<evidence type="ECO:0000256" key="4">
    <source>
        <dbReference type="ARBA" id="ARBA00022618"/>
    </source>
</evidence>
<keyword evidence="18" id="KW-1185">Reference proteome</keyword>
<dbReference type="EMBL" id="SSFD01000197">
    <property type="protein sequence ID" value="TXH83850.1"/>
    <property type="molecule type" value="Genomic_DNA"/>
</dbReference>
<comment type="similarity">
    <text evidence="10">Belongs to the ZapG family.</text>
</comment>
<evidence type="ECO:0000256" key="13">
    <source>
        <dbReference type="SAM" id="Coils"/>
    </source>
</evidence>
<accession>C4ZLG5</accession>
<dbReference type="OrthoDB" id="8527774at2"/>
<name>C4ZLG5_THASP</name>
<keyword evidence="7 15" id="KW-1133">Transmembrane helix</keyword>
<dbReference type="GO" id="GO:0005886">
    <property type="term" value="C:plasma membrane"/>
    <property type="evidence" value="ECO:0007669"/>
    <property type="project" value="UniProtKB-SubCell"/>
</dbReference>
<dbReference type="PANTHER" id="PTHR39579">
    <property type="entry name" value="INNER MEMBRANE PROTEIN YHCB"/>
    <property type="match status" value="1"/>
</dbReference>
<dbReference type="InterPro" id="IPR009386">
    <property type="entry name" value="ZapG-like"/>
</dbReference>
<dbReference type="AlphaFoldDB" id="C4ZLG5"/>
<evidence type="ECO:0000256" key="10">
    <source>
        <dbReference type="ARBA" id="ARBA00035657"/>
    </source>
</evidence>
<evidence type="ECO:0000313" key="19">
    <source>
        <dbReference type="Proteomes" id="UP000321192"/>
    </source>
</evidence>
<keyword evidence="6" id="KW-0133">Cell shape</keyword>
<feature type="coiled-coil region" evidence="13">
    <location>
        <begin position="30"/>
        <end position="64"/>
    </location>
</feature>
<dbReference type="STRING" id="85643.Tmz1t_0576"/>
<dbReference type="Pfam" id="PF06295">
    <property type="entry name" value="ZapG-like"/>
    <property type="match status" value="1"/>
</dbReference>
<evidence type="ECO:0000256" key="3">
    <source>
        <dbReference type="ARBA" id="ARBA00022519"/>
    </source>
</evidence>
<evidence type="ECO:0000256" key="7">
    <source>
        <dbReference type="ARBA" id="ARBA00022989"/>
    </source>
</evidence>
<dbReference type="PANTHER" id="PTHR39579:SF1">
    <property type="entry name" value="INNER MEMBRANE PROTEIN YHCB"/>
    <property type="match status" value="1"/>
</dbReference>
<keyword evidence="9" id="KW-0131">Cell cycle</keyword>
<evidence type="ECO:0000313" key="16">
    <source>
        <dbReference type="EMBL" id="ACK53349.1"/>
    </source>
</evidence>
<accession>A0A5C7SJC9</accession>
<reference evidence="16 18" key="2">
    <citation type="journal article" date="2012" name="Stand. Genomic Sci.">
        <title>Complete genome sequence of Thauera aminoaromatica strain MZ1T.</title>
        <authorList>
            <person name="Jiang K."/>
            <person name="Sanseverino J."/>
            <person name="Chauhan A."/>
            <person name="Lucas S."/>
            <person name="Copeland A."/>
            <person name="Lapidus A."/>
            <person name="Del Rio T.G."/>
            <person name="Dalin E."/>
            <person name="Tice H."/>
            <person name="Bruce D."/>
            <person name="Goodwin L."/>
            <person name="Pitluck S."/>
            <person name="Sims D."/>
            <person name="Brettin T."/>
            <person name="Detter J.C."/>
            <person name="Han C."/>
            <person name="Chang Y.J."/>
            <person name="Larimer F."/>
            <person name="Land M."/>
            <person name="Hauser L."/>
            <person name="Kyrpides N.C."/>
            <person name="Mikhailova N."/>
            <person name="Moser S."/>
            <person name="Jegier P."/>
            <person name="Close D."/>
            <person name="Debruyn J.M."/>
            <person name="Wang Y."/>
            <person name="Layton A.C."/>
            <person name="Allen M.S."/>
            <person name="Sayler G.S."/>
        </authorList>
    </citation>
    <scope>NUCLEOTIDE SEQUENCE [LARGE SCALE GENOMIC DNA]</scope>
    <source>
        <strain evidence="16 18">MZ1T</strain>
    </source>
</reference>
<reference evidence="18" key="1">
    <citation type="submission" date="2009-05" db="EMBL/GenBank/DDBJ databases">
        <title>Complete sequence of chromosome of Thauera sp. MZ1T.</title>
        <authorList>
            <consortium name="US DOE Joint Genome Institute"/>
            <person name="Lucas S."/>
            <person name="Copeland A."/>
            <person name="Lapidus A."/>
            <person name="Glavina del Rio T."/>
            <person name="Dalin E."/>
            <person name="Tice H."/>
            <person name="Bruce D."/>
            <person name="Goodwin L."/>
            <person name="Pitluck S."/>
            <person name="Sims D."/>
            <person name="Brettin T."/>
            <person name="Detter J.C."/>
            <person name="Han C."/>
            <person name="Larimer F."/>
            <person name="Land M."/>
            <person name="Hauser L."/>
            <person name="Kyrpides N."/>
            <person name="Mikhailova N."/>
            <person name="Sayler G.S."/>
        </authorList>
    </citation>
    <scope>NUCLEOTIDE SEQUENCE [LARGE SCALE GENOMIC DNA]</scope>
    <source>
        <strain evidence="18">MZ1T</strain>
    </source>
</reference>
<feature type="region of interest" description="Disordered" evidence="14">
    <location>
        <begin position="163"/>
        <end position="237"/>
    </location>
</feature>
<dbReference type="Proteomes" id="UP000321192">
    <property type="component" value="Unassembled WGS sequence"/>
</dbReference>
<protein>
    <recommendedName>
        <fullName evidence="11">Z-ring associated protein G</fullName>
    </recommendedName>
    <alternativeName>
        <fullName evidence="12">Cell division protein ZapG</fullName>
    </alternativeName>
</protein>
<evidence type="ECO:0000256" key="11">
    <source>
        <dbReference type="ARBA" id="ARBA00035703"/>
    </source>
</evidence>
<evidence type="ECO:0000256" key="1">
    <source>
        <dbReference type="ARBA" id="ARBA00004377"/>
    </source>
</evidence>
<keyword evidence="5 15" id="KW-0812">Transmembrane</keyword>
<dbReference type="KEGG" id="tmz:Tmz1t_0576"/>
<dbReference type="Proteomes" id="UP000002186">
    <property type="component" value="Chromosome"/>
</dbReference>
<dbReference type="EMBL" id="CP001281">
    <property type="protein sequence ID" value="ACK53349.1"/>
    <property type="molecule type" value="Genomic_DNA"/>
</dbReference>
<evidence type="ECO:0000256" key="8">
    <source>
        <dbReference type="ARBA" id="ARBA00023136"/>
    </source>
</evidence>
<dbReference type="eggNOG" id="COG3105">
    <property type="taxonomic scope" value="Bacteria"/>
</dbReference>
<feature type="compositionally biased region" description="Low complexity" evidence="14">
    <location>
        <begin position="189"/>
        <end position="208"/>
    </location>
</feature>
<feature type="compositionally biased region" description="Low complexity" evidence="14">
    <location>
        <begin position="219"/>
        <end position="229"/>
    </location>
</feature>
<keyword evidence="8 15" id="KW-0472">Membrane</keyword>
<evidence type="ECO:0000256" key="15">
    <source>
        <dbReference type="SAM" id="Phobius"/>
    </source>
</evidence>
<evidence type="ECO:0000313" key="17">
    <source>
        <dbReference type="EMBL" id="TXH83850.1"/>
    </source>
</evidence>
<evidence type="ECO:0000256" key="12">
    <source>
        <dbReference type="ARBA" id="ARBA00035727"/>
    </source>
</evidence>
<evidence type="ECO:0000256" key="5">
    <source>
        <dbReference type="ARBA" id="ARBA00022692"/>
    </source>
</evidence>
<evidence type="ECO:0000256" key="9">
    <source>
        <dbReference type="ARBA" id="ARBA00023306"/>
    </source>
</evidence>
<gene>
    <name evidence="16" type="ordered locus">Tmz1t_0576</name>
    <name evidence="17" type="ORF">E6Q80_12720</name>
</gene>
<evidence type="ECO:0000256" key="6">
    <source>
        <dbReference type="ARBA" id="ARBA00022960"/>
    </source>
</evidence>
<keyword evidence="4" id="KW-0132">Cell division</keyword>
<proteinExistence type="inferred from homology"/>
<evidence type="ECO:0000256" key="14">
    <source>
        <dbReference type="SAM" id="MobiDB-lite"/>
    </source>
</evidence>